<dbReference type="Gene3D" id="1.10.10.10">
    <property type="entry name" value="Winged helix-like DNA-binding domain superfamily/Winged helix DNA-binding domain"/>
    <property type="match status" value="1"/>
</dbReference>
<sequence>MELLKEGSKTFSELLNHFDISTGKLNYHLNQIKGFIRKDPKKNYNITHLGLKALEIL</sequence>
<dbReference type="InterPro" id="IPR036390">
    <property type="entry name" value="WH_DNA-bd_sf"/>
</dbReference>
<evidence type="ECO:0000313" key="2">
    <source>
        <dbReference type="EMBL" id="GAI61905.1"/>
    </source>
</evidence>
<dbReference type="EMBL" id="BARW01000272">
    <property type="protein sequence ID" value="GAI61905.1"/>
    <property type="molecule type" value="Genomic_DNA"/>
</dbReference>
<evidence type="ECO:0000259" key="1">
    <source>
        <dbReference type="Pfam" id="PF24038"/>
    </source>
</evidence>
<feature type="domain" description="DUF7347" evidence="1">
    <location>
        <begin position="6"/>
        <end position="55"/>
    </location>
</feature>
<dbReference type="InterPro" id="IPR055771">
    <property type="entry name" value="DUF7347"/>
</dbReference>
<comment type="caution">
    <text evidence="2">The sequence shown here is derived from an EMBL/GenBank/DDBJ whole genome shotgun (WGS) entry which is preliminary data.</text>
</comment>
<gene>
    <name evidence="2" type="ORF">S12H4_01386</name>
</gene>
<accession>X1RFH7</accession>
<dbReference type="AlphaFoldDB" id="X1RFH7"/>
<dbReference type="SUPFAM" id="SSF46785">
    <property type="entry name" value="Winged helix' DNA-binding domain"/>
    <property type="match status" value="1"/>
</dbReference>
<protein>
    <recommendedName>
        <fullName evidence="1">DUF7347 domain-containing protein</fullName>
    </recommendedName>
</protein>
<dbReference type="Pfam" id="PF24038">
    <property type="entry name" value="DUF7347"/>
    <property type="match status" value="1"/>
</dbReference>
<organism evidence="2">
    <name type="scientific">marine sediment metagenome</name>
    <dbReference type="NCBI Taxonomy" id="412755"/>
    <lineage>
        <taxon>unclassified sequences</taxon>
        <taxon>metagenomes</taxon>
        <taxon>ecological metagenomes</taxon>
    </lineage>
</organism>
<dbReference type="InterPro" id="IPR036388">
    <property type="entry name" value="WH-like_DNA-bd_sf"/>
</dbReference>
<proteinExistence type="predicted"/>
<feature type="non-terminal residue" evidence="2">
    <location>
        <position position="57"/>
    </location>
</feature>
<reference evidence="2" key="1">
    <citation type="journal article" date="2014" name="Front. Microbiol.">
        <title>High frequency of phylogenetically diverse reductive dehalogenase-homologous genes in deep subseafloor sedimentary metagenomes.</title>
        <authorList>
            <person name="Kawai M."/>
            <person name="Futagami T."/>
            <person name="Toyoda A."/>
            <person name="Takaki Y."/>
            <person name="Nishi S."/>
            <person name="Hori S."/>
            <person name="Arai W."/>
            <person name="Tsubouchi T."/>
            <person name="Morono Y."/>
            <person name="Uchiyama I."/>
            <person name="Ito T."/>
            <person name="Fujiyama A."/>
            <person name="Inagaki F."/>
            <person name="Takami H."/>
        </authorList>
    </citation>
    <scope>NUCLEOTIDE SEQUENCE</scope>
    <source>
        <strain evidence="2">Expedition CK06-06</strain>
    </source>
</reference>
<name>X1RFH7_9ZZZZ</name>